<dbReference type="Proteomes" id="UP000245474">
    <property type="component" value="Unassembled WGS sequence"/>
</dbReference>
<accession>A0A2U2N7K4</accession>
<keyword evidence="2" id="KW-0378">Hydrolase</keyword>
<dbReference type="OrthoDB" id="9811177at2"/>
<organism evidence="2 3">
    <name type="scientific">Sediminicurvatus halobius</name>
    <dbReference type="NCBI Taxonomy" id="2182432"/>
    <lineage>
        <taxon>Bacteria</taxon>
        <taxon>Pseudomonadati</taxon>
        <taxon>Pseudomonadota</taxon>
        <taxon>Gammaproteobacteria</taxon>
        <taxon>Chromatiales</taxon>
        <taxon>Ectothiorhodospiraceae</taxon>
        <taxon>Sediminicurvatus</taxon>
    </lineage>
</organism>
<keyword evidence="3" id="KW-1185">Reference proteome</keyword>
<dbReference type="InterPro" id="IPR002725">
    <property type="entry name" value="YgjP-like_metallopeptidase"/>
</dbReference>
<dbReference type="EMBL" id="QFFI01000003">
    <property type="protein sequence ID" value="PWG65100.1"/>
    <property type="molecule type" value="Genomic_DNA"/>
</dbReference>
<feature type="domain" description="YgjP-like metallopeptidase" evidence="1">
    <location>
        <begin position="25"/>
        <end position="233"/>
    </location>
</feature>
<reference evidence="2 3" key="1">
    <citation type="submission" date="2018-05" db="EMBL/GenBank/DDBJ databases">
        <title>Spiribacter halobius sp. nov., a moderately halophilic bacterium isolated from marine solar saltern.</title>
        <authorList>
            <person name="Zheng W.-S."/>
            <person name="Lu D.-C."/>
            <person name="Du Z.-J."/>
        </authorList>
    </citation>
    <scope>NUCLEOTIDE SEQUENCE [LARGE SCALE GENOMIC DNA]</scope>
    <source>
        <strain evidence="2 3">E85</strain>
    </source>
</reference>
<sequence>MNRLPAELEVAGQALPIVLRRSRRRTVALHLLPGPELQVRAPRHCPESVLVGFLFSRRGWIQRHLQRLPPPAPQNEYRAGEAHPLLGRAYPLAPLQAPRRRVRLADGRLRVAVPAPGDSEQVARALQAWYRAEAARVFQERLEHWGPLAAARIGTPPAPRLRLRRMRRRWGSCTGSGVVTLNTRLVERCRCLIDYVLVHELCHLRELNHSPRFHALVTELMPDWRTHSEALDRGALVLSPGCTGTACTVPGTVGD</sequence>
<evidence type="ECO:0000313" key="2">
    <source>
        <dbReference type="EMBL" id="PWG65100.1"/>
    </source>
</evidence>
<dbReference type="GO" id="GO:0016787">
    <property type="term" value="F:hydrolase activity"/>
    <property type="evidence" value="ECO:0007669"/>
    <property type="project" value="UniProtKB-KW"/>
</dbReference>
<dbReference type="PANTHER" id="PTHR30399">
    <property type="entry name" value="UNCHARACTERIZED PROTEIN YGJP"/>
    <property type="match status" value="1"/>
</dbReference>
<proteinExistence type="predicted"/>
<evidence type="ECO:0000259" key="1">
    <source>
        <dbReference type="Pfam" id="PF01863"/>
    </source>
</evidence>
<name>A0A2U2N7K4_9GAMM</name>
<dbReference type="InterPro" id="IPR053136">
    <property type="entry name" value="UTP_pyrophosphatase-like"/>
</dbReference>
<dbReference type="Gene3D" id="3.30.2010.10">
    <property type="entry name" value="Metalloproteases ('zincins'), catalytic domain"/>
    <property type="match status" value="1"/>
</dbReference>
<evidence type="ECO:0000313" key="3">
    <source>
        <dbReference type="Proteomes" id="UP000245474"/>
    </source>
</evidence>
<dbReference type="RefSeq" id="WP_109675794.1">
    <property type="nucleotide sequence ID" value="NZ_CP086615.1"/>
</dbReference>
<protein>
    <submittedName>
        <fullName evidence="2">Metal-dependent hydrolase</fullName>
    </submittedName>
</protein>
<dbReference type="PANTHER" id="PTHR30399:SF1">
    <property type="entry name" value="UTP PYROPHOSPHATASE"/>
    <property type="match status" value="1"/>
</dbReference>
<dbReference type="CDD" id="cd07344">
    <property type="entry name" value="M48_yhfN_like"/>
    <property type="match status" value="1"/>
</dbReference>
<dbReference type="AlphaFoldDB" id="A0A2U2N7K4"/>
<gene>
    <name evidence="2" type="ORF">DEM34_02125</name>
</gene>
<dbReference type="Pfam" id="PF01863">
    <property type="entry name" value="YgjP-like"/>
    <property type="match status" value="1"/>
</dbReference>
<comment type="caution">
    <text evidence="2">The sequence shown here is derived from an EMBL/GenBank/DDBJ whole genome shotgun (WGS) entry which is preliminary data.</text>
</comment>